<dbReference type="Pfam" id="PF13884">
    <property type="entry name" value="Peptidase_S74"/>
    <property type="match status" value="1"/>
</dbReference>
<sequence>MYMRISNVCCMRRGRSGPVGPTGPTQFFEGERGAVAVFDGNGSIRQTKLSGPVIIDTNNNYIGGHDITINGNLNLSNTTATGIGFITKGTLPFIHDFPGNNGNPNIFVGIQAGGNLSATSGQNIGIGSSSIKSITSGIRNIGVGGQTLTNATTSSANIAIGTDALASNINTNQNIAIGDSALFNNIGSKNIALGNGSLLNNTTGKNNVAIGYASLLNNIAGDNNIVLGTMVASGYAGNESNNIIIGNSGVVNDNNQIRIGEAQTGCFIQGIHLQTIAPTGVPVYVDSTGKLGTVLSSVRYKENIQDMDNISSKILDLRPVTFNYKPEIDQSGICQYGLIAEEVEKIMKDLVIYKNEQPETVAYHTLNVLLLNEVKKLTNKNKEYDMMINKMAQKIMEFDIILNDLKLKC</sequence>
<name>A0A3G4ZS48_9VIRU</name>
<dbReference type="PROSITE" id="PS51688">
    <property type="entry name" value="ICA"/>
    <property type="match status" value="1"/>
</dbReference>
<accession>A0A3G4ZS48</accession>
<organism evidence="2">
    <name type="scientific">Edafosvirus sp</name>
    <dbReference type="NCBI Taxonomy" id="2487765"/>
    <lineage>
        <taxon>Viruses</taxon>
        <taxon>Varidnaviria</taxon>
        <taxon>Bamfordvirae</taxon>
        <taxon>Nucleocytoviricota</taxon>
        <taxon>Megaviricetes</taxon>
        <taxon>Imitervirales</taxon>
        <taxon>Mimiviridae</taxon>
        <taxon>Klosneuvirinae</taxon>
    </lineage>
</organism>
<evidence type="ECO:0000313" key="2">
    <source>
        <dbReference type="EMBL" id="AYV77742.1"/>
    </source>
</evidence>
<proteinExistence type="predicted"/>
<protein>
    <recommendedName>
        <fullName evidence="1">Peptidase S74 domain-containing protein</fullName>
    </recommendedName>
</protein>
<dbReference type="InterPro" id="IPR011049">
    <property type="entry name" value="Serralysin-like_metalloprot_C"/>
</dbReference>
<reference evidence="2" key="1">
    <citation type="submission" date="2018-10" db="EMBL/GenBank/DDBJ databases">
        <title>Hidden diversity of soil giant viruses.</title>
        <authorList>
            <person name="Schulz F."/>
            <person name="Alteio L."/>
            <person name="Goudeau D."/>
            <person name="Ryan E.M."/>
            <person name="Malmstrom R.R."/>
            <person name="Blanchard J."/>
            <person name="Woyke T."/>
        </authorList>
    </citation>
    <scope>NUCLEOTIDE SEQUENCE</scope>
    <source>
        <strain evidence="2">EDV1</strain>
    </source>
</reference>
<dbReference type="EMBL" id="MK072066">
    <property type="protein sequence ID" value="AYV77742.1"/>
    <property type="molecule type" value="Genomic_DNA"/>
</dbReference>
<evidence type="ECO:0000259" key="1">
    <source>
        <dbReference type="PROSITE" id="PS51688"/>
    </source>
</evidence>
<dbReference type="Gene3D" id="2.150.10.10">
    <property type="entry name" value="Serralysin-like metalloprotease, C-terminal"/>
    <property type="match status" value="1"/>
</dbReference>
<gene>
    <name evidence="2" type="ORF">Edafosvirus1_73</name>
</gene>
<feature type="domain" description="Peptidase S74" evidence="1">
    <location>
        <begin position="296"/>
        <end position="388"/>
    </location>
</feature>
<dbReference type="InterPro" id="IPR030392">
    <property type="entry name" value="S74_ICA"/>
</dbReference>